<organism evidence="4 5">
    <name type="scientific">Halosimplex litoreum</name>
    <dbReference type="NCBI Taxonomy" id="1198301"/>
    <lineage>
        <taxon>Archaea</taxon>
        <taxon>Methanobacteriati</taxon>
        <taxon>Methanobacteriota</taxon>
        <taxon>Stenosarchaea group</taxon>
        <taxon>Halobacteria</taxon>
        <taxon>Halobacteriales</taxon>
        <taxon>Haloarculaceae</taxon>
        <taxon>Halosimplex</taxon>
    </lineage>
</organism>
<dbReference type="KEGG" id="hlt:I7X12_17215"/>
<dbReference type="Proteomes" id="UP000595001">
    <property type="component" value="Chromosome"/>
</dbReference>
<dbReference type="EMBL" id="CP065856">
    <property type="protein sequence ID" value="QPV62455.1"/>
    <property type="molecule type" value="Genomic_DNA"/>
</dbReference>
<accession>A0A7T3FXE7</accession>
<name>A0A7T3FXE7_9EURY</name>
<dbReference type="PANTHER" id="PTHR43272">
    <property type="entry name" value="LONG-CHAIN-FATTY-ACID--COA LIGASE"/>
    <property type="match status" value="1"/>
</dbReference>
<keyword evidence="2" id="KW-0067">ATP-binding</keyword>
<dbReference type="SUPFAM" id="SSF56801">
    <property type="entry name" value="Acetyl-CoA synthetase-like"/>
    <property type="match status" value="1"/>
</dbReference>
<sequence>MNSPEPTGQWWAAEQSYTDAVVGEDTLAAMFEGAADRYGSAPAQRYKGGVYDRSLAPGVIPAAPDGEYADVSYEEMRSIVRRLAAGFRDLGVEAGDRIAIFAPTRMEWALADFAALAAGAAVTTVYTDSSPKQVRYLLDDPEATGVVVGDDSLLERVQAVEEDLDLSFSVVMDETAPDGPAADREDALTMAELYERGDETFDPDAYRRWIDERDPDDLASIIYTSGTTGQPKGVQLTHRNFRANVNQCRKRMGPRPDKGETPVLDEGSRTISFLPLAHVFERLAGHFLMFASGATVGYAESPDTLPEDLGLLSPTTGASVPRVYERIFDNMREQASDSAAKQRIFEWAVGVARDYARADSPGAVLSAKRSLADRLVYSTVKERMGGEIEFLVSGGGSLSQELAEMFLGMGIPIVEGYGLTETAPVLSVNPTEAIRPGTMGPPVTEVDARVDESAVGDGQFPEAEGPVGELEVTGPNVTDGYWNMPAETDATFTADGYFRTGDIVEITPEGYLRYKDRLKQLIVLSTGKNVAPEPIEDRFATSDRVDQVMVVGDDRKFVGAVVVPNFEAVRRWADREGIDLPADDEAVCRDERVREWVGQALDEVNADLERVERIKAFELVSREWTADNDLLTPSMKKKRRNIRHVHDEAIERIYEERAAATAE</sequence>
<dbReference type="InterPro" id="IPR042099">
    <property type="entry name" value="ANL_N_sf"/>
</dbReference>
<dbReference type="Pfam" id="PF23562">
    <property type="entry name" value="AMP-binding_C_3"/>
    <property type="match status" value="1"/>
</dbReference>
<dbReference type="AlphaFoldDB" id="A0A7T3FXE7"/>
<keyword evidence="1" id="KW-0547">Nucleotide-binding</keyword>
<dbReference type="RefSeq" id="WP_198061259.1">
    <property type="nucleotide sequence ID" value="NZ_CP065856.1"/>
</dbReference>
<dbReference type="GO" id="GO:0004467">
    <property type="term" value="F:long-chain fatty acid-CoA ligase activity"/>
    <property type="evidence" value="ECO:0007669"/>
    <property type="project" value="TreeGrafter"/>
</dbReference>
<dbReference type="InterPro" id="IPR000873">
    <property type="entry name" value="AMP-dep_synth/lig_dom"/>
</dbReference>
<dbReference type="CDD" id="cd05907">
    <property type="entry name" value="VL_LC_FACS_like"/>
    <property type="match status" value="1"/>
</dbReference>
<evidence type="ECO:0000259" key="3">
    <source>
        <dbReference type="Pfam" id="PF00501"/>
    </source>
</evidence>
<keyword evidence="5" id="KW-1185">Reference proteome</keyword>
<reference evidence="4 5" key="1">
    <citation type="submission" date="2020-12" db="EMBL/GenBank/DDBJ databases">
        <title>Halosimplex halophilum sp. nov. and Halosimplex salinum sp. nov., two new members of the genus Halosimplex.</title>
        <authorList>
            <person name="Cui H.L."/>
        </authorList>
    </citation>
    <scope>NUCLEOTIDE SEQUENCE [LARGE SCALE GENOMIC DNA]</scope>
    <source>
        <strain evidence="4 5">YGH94</strain>
    </source>
</reference>
<protein>
    <submittedName>
        <fullName evidence="4">Long-chain fatty acid--CoA ligase</fullName>
    </submittedName>
</protein>
<dbReference type="InterPro" id="IPR020845">
    <property type="entry name" value="AMP-binding_CS"/>
</dbReference>
<dbReference type="GeneID" id="60590270"/>
<dbReference type="GO" id="GO:0005524">
    <property type="term" value="F:ATP binding"/>
    <property type="evidence" value="ECO:0007669"/>
    <property type="project" value="UniProtKB-KW"/>
</dbReference>
<gene>
    <name evidence="4" type="ORF">I7X12_17215</name>
</gene>
<feature type="domain" description="AMP-dependent synthetase/ligase" evidence="3">
    <location>
        <begin position="65"/>
        <end position="482"/>
    </location>
</feature>
<evidence type="ECO:0000256" key="2">
    <source>
        <dbReference type="ARBA" id="ARBA00022840"/>
    </source>
</evidence>
<evidence type="ECO:0000313" key="5">
    <source>
        <dbReference type="Proteomes" id="UP000595001"/>
    </source>
</evidence>
<dbReference type="Gene3D" id="3.40.50.12780">
    <property type="entry name" value="N-terminal domain of ligase-like"/>
    <property type="match status" value="1"/>
</dbReference>
<dbReference type="PROSITE" id="PS00455">
    <property type="entry name" value="AMP_BINDING"/>
    <property type="match status" value="1"/>
</dbReference>
<dbReference type="OrthoDB" id="70225at2157"/>
<dbReference type="GO" id="GO:0016020">
    <property type="term" value="C:membrane"/>
    <property type="evidence" value="ECO:0007669"/>
    <property type="project" value="TreeGrafter"/>
</dbReference>
<evidence type="ECO:0000313" key="4">
    <source>
        <dbReference type="EMBL" id="QPV62455.1"/>
    </source>
</evidence>
<dbReference type="Pfam" id="PF00501">
    <property type="entry name" value="AMP-binding"/>
    <property type="match status" value="1"/>
</dbReference>
<evidence type="ECO:0000256" key="1">
    <source>
        <dbReference type="ARBA" id="ARBA00022741"/>
    </source>
</evidence>
<keyword evidence="4" id="KW-0436">Ligase</keyword>
<proteinExistence type="predicted"/>
<dbReference type="PANTHER" id="PTHR43272:SF33">
    <property type="entry name" value="AMP-BINDING DOMAIN-CONTAINING PROTEIN-RELATED"/>
    <property type="match status" value="1"/>
</dbReference>